<dbReference type="EMBL" id="JBJUIK010000004">
    <property type="protein sequence ID" value="KAL3528706.1"/>
    <property type="molecule type" value="Genomic_DNA"/>
</dbReference>
<gene>
    <name evidence="2" type="ORF">ACH5RR_008028</name>
</gene>
<proteinExistence type="predicted"/>
<dbReference type="AlphaFoldDB" id="A0ABD3AA73"/>
<feature type="region of interest" description="Disordered" evidence="1">
    <location>
        <begin position="196"/>
        <end position="264"/>
    </location>
</feature>
<organism evidence="2 3">
    <name type="scientific">Cinchona calisaya</name>
    <dbReference type="NCBI Taxonomy" id="153742"/>
    <lineage>
        <taxon>Eukaryota</taxon>
        <taxon>Viridiplantae</taxon>
        <taxon>Streptophyta</taxon>
        <taxon>Embryophyta</taxon>
        <taxon>Tracheophyta</taxon>
        <taxon>Spermatophyta</taxon>
        <taxon>Magnoliopsida</taxon>
        <taxon>eudicotyledons</taxon>
        <taxon>Gunneridae</taxon>
        <taxon>Pentapetalae</taxon>
        <taxon>asterids</taxon>
        <taxon>lamiids</taxon>
        <taxon>Gentianales</taxon>
        <taxon>Rubiaceae</taxon>
        <taxon>Cinchonoideae</taxon>
        <taxon>Cinchoneae</taxon>
        <taxon>Cinchona</taxon>
    </lineage>
</organism>
<accession>A0ABD3AA73</accession>
<protein>
    <submittedName>
        <fullName evidence="2">Uncharacterized protein</fullName>
    </submittedName>
</protein>
<dbReference type="Proteomes" id="UP001630127">
    <property type="component" value="Unassembled WGS sequence"/>
</dbReference>
<evidence type="ECO:0000256" key="1">
    <source>
        <dbReference type="SAM" id="MobiDB-lite"/>
    </source>
</evidence>
<feature type="compositionally biased region" description="Basic and acidic residues" evidence="1">
    <location>
        <begin position="201"/>
        <end position="236"/>
    </location>
</feature>
<comment type="caution">
    <text evidence="2">The sequence shown here is derived from an EMBL/GenBank/DDBJ whole genome shotgun (WGS) entry which is preliminary data.</text>
</comment>
<keyword evidence="3" id="KW-1185">Reference proteome</keyword>
<reference evidence="2 3" key="1">
    <citation type="submission" date="2024-11" db="EMBL/GenBank/DDBJ databases">
        <title>A near-complete genome assembly of Cinchona calisaya.</title>
        <authorList>
            <person name="Lian D.C."/>
            <person name="Zhao X.W."/>
            <person name="Wei L."/>
        </authorList>
    </citation>
    <scope>NUCLEOTIDE SEQUENCE [LARGE SCALE GENOMIC DNA]</scope>
    <source>
        <tissue evidence="2">Nenye</tissue>
    </source>
</reference>
<evidence type="ECO:0000313" key="3">
    <source>
        <dbReference type="Proteomes" id="UP001630127"/>
    </source>
</evidence>
<evidence type="ECO:0000313" key="2">
    <source>
        <dbReference type="EMBL" id="KAL3528706.1"/>
    </source>
</evidence>
<name>A0ABD3AA73_9GENT</name>
<sequence length="264" mass="29294">MPRQINKNAFVQRLRARFKKAHRQTNNKNVFVGGLRARMKIQEGLEKMATEKTLINHLRGLKITIRPNPKVEPNNAKISLNINDYASFEKEKKEGTKYMRELARLERCSKIDAGIEKMSKASLLFSLGEWASKGISLSRHSATMGGDSTKEEIIKSAFGMEEEGHIQELEGMLSTADMICRNLDIIESSLLAEKRAKVKGGKGEKKEKDDEKRGNGEKDKDDDKGIKADSVKKEGEDGNAAKSKDSGSDGDGDGDGLDVPISWL</sequence>